<dbReference type="Gene3D" id="1.10.760.10">
    <property type="entry name" value="Cytochrome c-like domain"/>
    <property type="match status" value="2"/>
</dbReference>
<evidence type="ECO:0000313" key="6">
    <source>
        <dbReference type="EMBL" id="TKC07475.1"/>
    </source>
</evidence>
<sequence>MKKLKVLAIILVSIVLIALSGGLFVNFALPNVGTAPTVKVDITPERVLRGKYLANHVAACMDCHSSRNWEQYAGPMVDGTLGGGGEKFEENMGFPGKIYSSNITPHTLSSWTDGEILKAITTGESKDGRALFPVMAYPRFGKMDQEDIYSIIAYIRLLKPISKNIPQTALNFPVNLINKTLPTKANFQKIPSEADTVKYGGYLVNAAGCIDCHSKTDKGKIIEGTEFGGGMEFKFPTGTLTAPNITMHKTNGLGNWTKDAFIARFKFYVDSNYKAESVGTTVLNTTMPWTMYAGMKETDLAAIYGYLKSLKPSPNKVTVRTFNK</sequence>
<dbReference type="OrthoDB" id="9809720at2"/>
<dbReference type="InterPro" id="IPR036909">
    <property type="entry name" value="Cyt_c-like_dom_sf"/>
</dbReference>
<dbReference type="PROSITE" id="PS51007">
    <property type="entry name" value="CYTC"/>
    <property type="match status" value="2"/>
</dbReference>
<dbReference type="PANTHER" id="PTHR35008:SF8">
    <property type="entry name" value="ALCOHOL DEHYDROGENASE CYTOCHROME C SUBUNIT"/>
    <property type="match status" value="1"/>
</dbReference>
<proteinExistence type="predicted"/>
<evidence type="ECO:0000256" key="4">
    <source>
        <dbReference type="PROSITE-ProRule" id="PRU00433"/>
    </source>
</evidence>
<evidence type="ECO:0000256" key="2">
    <source>
        <dbReference type="ARBA" id="ARBA00022723"/>
    </source>
</evidence>
<dbReference type="GO" id="GO:0020037">
    <property type="term" value="F:heme binding"/>
    <property type="evidence" value="ECO:0007669"/>
    <property type="project" value="InterPro"/>
</dbReference>
<reference evidence="6 7" key="1">
    <citation type="submission" date="2019-04" db="EMBL/GenBank/DDBJ databases">
        <title>Pedobacter sp. RP-3-15 sp. nov., isolated from Arctic soil.</title>
        <authorList>
            <person name="Dahal R.H."/>
            <person name="Kim D.-U."/>
        </authorList>
    </citation>
    <scope>NUCLEOTIDE SEQUENCE [LARGE SCALE GENOMIC DNA]</scope>
    <source>
        <strain evidence="6 7">RP-3-15</strain>
    </source>
</reference>
<organism evidence="6 7">
    <name type="scientific">Pedobacter frigoris</name>
    <dbReference type="NCBI Taxonomy" id="2571272"/>
    <lineage>
        <taxon>Bacteria</taxon>
        <taxon>Pseudomonadati</taxon>
        <taxon>Bacteroidota</taxon>
        <taxon>Sphingobacteriia</taxon>
        <taxon>Sphingobacteriales</taxon>
        <taxon>Sphingobacteriaceae</taxon>
        <taxon>Pedobacter</taxon>
    </lineage>
</organism>
<gene>
    <name evidence="6" type="ORF">FA047_09520</name>
</gene>
<keyword evidence="7" id="KW-1185">Reference proteome</keyword>
<dbReference type="GO" id="GO:0046872">
    <property type="term" value="F:metal ion binding"/>
    <property type="evidence" value="ECO:0007669"/>
    <property type="project" value="UniProtKB-KW"/>
</dbReference>
<keyword evidence="3 4" id="KW-0408">Iron</keyword>
<dbReference type="EMBL" id="SWBQ01000002">
    <property type="protein sequence ID" value="TKC07475.1"/>
    <property type="molecule type" value="Genomic_DNA"/>
</dbReference>
<dbReference type="SUPFAM" id="SSF46626">
    <property type="entry name" value="Cytochrome c"/>
    <property type="match status" value="2"/>
</dbReference>
<feature type="domain" description="Cytochrome c" evidence="5">
    <location>
        <begin position="195"/>
        <end position="311"/>
    </location>
</feature>
<evidence type="ECO:0000256" key="1">
    <source>
        <dbReference type="ARBA" id="ARBA00022617"/>
    </source>
</evidence>
<dbReference type="RefSeq" id="WP_136835798.1">
    <property type="nucleotide sequence ID" value="NZ_SWBQ01000002.1"/>
</dbReference>
<evidence type="ECO:0000313" key="7">
    <source>
        <dbReference type="Proteomes" id="UP000307244"/>
    </source>
</evidence>
<accession>A0A4U1CPR5</accession>
<dbReference type="PANTHER" id="PTHR35008">
    <property type="entry name" value="BLL4482 PROTEIN-RELATED"/>
    <property type="match status" value="1"/>
</dbReference>
<name>A0A4U1CPR5_9SPHI</name>
<keyword evidence="2 4" id="KW-0479">Metal-binding</keyword>
<dbReference type="Proteomes" id="UP000307244">
    <property type="component" value="Unassembled WGS sequence"/>
</dbReference>
<evidence type="ECO:0000259" key="5">
    <source>
        <dbReference type="PROSITE" id="PS51007"/>
    </source>
</evidence>
<dbReference type="GO" id="GO:0009055">
    <property type="term" value="F:electron transfer activity"/>
    <property type="evidence" value="ECO:0007669"/>
    <property type="project" value="InterPro"/>
</dbReference>
<dbReference type="AlphaFoldDB" id="A0A4U1CPR5"/>
<protein>
    <submittedName>
        <fullName evidence="6">Cytochrome C</fullName>
    </submittedName>
</protein>
<keyword evidence="1 4" id="KW-0349">Heme</keyword>
<comment type="caution">
    <text evidence="6">The sequence shown here is derived from an EMBL/GenBank/DDBJ whole genome shotgun (WGS) entry which is preliminary data.</text>
</comment>
<dbReference type="InterPro" id="IPR009056">
    <property type="entry name" value="Cyt_c-like_dom"/>
</dbReference>
<dbReference type="InterPro" id="IPR051459">
    <property type="entry name" value="Cytochrome_c-type_DH"/>
</dbReference>
<feature type="domain" description="Cytochrome c" evidence="5">
    <location>
        <begin position="45"/>
        <end position="159"/>
    </location>
</feature>
<evidence type="ECO:0000256" key="3">
    <source>
        <dbReference type="ARBA" id="ARBA00023004"/>
    </source>
</evidence>